<feature type="transmembrane region" description="Helical" evidence="6">
    <location>
        <begin position="211"/>
        <end position="233"/>
    </location>
</feature>
<sequence>MRLITIILKEWMLYWRDKKAALLLFLMPLFFIWLFAQALSPYLFSSRYSQTFAIAFVDEDQTLNTQMISQQLEELDYMKGFITVHRVDRKRAMDMLAQNQIAGCIIIPKGFTASLYSGDNFPVTFIGNRSQKVQADQAKNQLISATNDLSAGQSGVKAVWYAARDGGATPQQLDRILKESVFDFMTRALGRNEIYDEVTLATIPDVSFPEYFTAALTIVFVSFLGVRGSRLLAEEKELGVLDRFRTLPGGVLSLYVGKFIAMFLLLLLQTALIVGMASLMFKNYLGAAPLSFILVFFGTAFSVATWSFLLAVIGLFSRGAELLGYVGTFFLALIGGNIYPLFSLSESLQTASDFTFNKWAMHGMLKVFSGNHSLSVWPETMMLLAIGGALLVAAVVLLPLTGRK</sequence>
<dbReference type="Proteomes" id="UP000198956">
    <property type="component" value="Unassembled WGS sequence"/>
</dbReference>
<proteinExistence type="predicted"/>
<dbReference type="PANTHER" id="PTHR30294">
    <property type="entry name" value="MEMBRANE COMPONENT OF ABC TRANSPORTER YHHJ-RELATED"/>
    <property type="match status" value="1"/>
</dbReference>
<protein>
    <submittedName>
        <fullName evidence="8">ABC-2 family transporter protein</fullName>
    </submittedName>
</protein>
<organism evidence="8 9">
    <name type="scientific">Aneurinibacillus thermoaerophilus</name>
    <dbReference type="NCBI Taxonomy" id="143495"/>
    <lineage>
        <taxon>Bacteria</taxon>
        <taxon>Bacillati</taxon>
        <taxon>Bacillota</taxon>
        <taxon>Bacilli</taxon>
        <taxon>Bacillales</taxon>
        <taxon>Paenibacillaceae</taxon>
        <taxon>Aneurinibacillus group</taxon>
        <taxon>Aneurinibacillus</taxon>
    </lineage>
</organism>
<dbReference type="PANTHER" id="PTHR30294:SF38">
    <property type="entry name" value="TRANSPORT PERMEASE PROTEIN"/>
    <property type="match status" value="1"/>
</dbReference>
<keyword evidence="5 6" id="KW-0472">Membrane</keyword>
<dbReference type="GO" id="GO:0140359">
    <property type="term" value="F:ABC-type transporter activity"/>
    <property type="evidence" value="ECO:0007669"/>
    <property type="project" value="InterPro"/>
</dbReference>
<dbReference type="AlphaFoldDB" id="A0A1G8CAD4"/>
<dbReference type="EMBL" id="FNDE01000024">
    <property type="protein sequence ID" value="SDH42279.1"/>
    <property type="molecule type" value="Genomic_DNA"/>
</dbReference>
<evidence type="ECO:0000313" key="9">
    <source>
        <dbReference type="Proteomes" id="UP000198956"/>
    </source>
</evidence>
<dbReference type="InterPro" id="IPR013525">
    <property type="entry name" value="ABC2_TM"/>
</dbReference>
<feature type="domain" description="ABC-2 type transporter transmembrane" evidence="7">
    <location>
        <begin position="22"/>
        <end position="395"/>
    </location>
</feature>
<evidence type="ECO:0000256" key="1">
    <source>
        <dbReference type="ARBA" id="ARBA00004651"/>
    </source>
</evidence>
<evidence type="ECO:0000256" key="5">
    <source>
        <dbReference type="ARBA" id="ARBA00023136"/>
    </source>
</evidence>
<dbReference type="Gene3D" id="3.40.1710.10">
    <property type="entry name" value="abc type-2 transporter like domain"/>
    <property type="match status" value="1"/>
</dbReference>
<comment type="subcellular location">
    <subcellularLocation>
        <location evidence="1">Cell membrane</location>
        <topology evidence="1">Multi-pass membrane protein</topology>
    </subcellularLocation>
</comment>
<gene>
    <name evidence="8" type="ORF">SAMN04489735_10248</name>
</gene>
<evidence type="ECO:0000256" key="6">
    <source>
        <dbReference type="SAM" id="Phobius"/>
    </source>
</evidence>
<name>A0A1G8CAD4_ANETH</name>
<evidence type="ECO:0000256" key="4">
    <source>
        <dbReference type="ARBA" id="ARBA00022989"/>
    </source>
</evidence>
<dbReference type="GO" id="GO:0005886">
    <property type="term" value="C:plasma membrane"/>
    <property type="evidence" value="ECO:0007669"/>
    <property type="project" value="UniProtKB-SubCell"/>
</dbReference>
<reference evidence="8 9" key="1">
    <citation type="submission" date="2016-10" db="EMBL/GenBank/DDBJ databases">
        <authorList>
            <person name="de Groot N.N."/>
        </authorList>
    </citation>
    <scope>NUCLEOTIDE SEQUENCE [LARGE SCALE GENOMIC DNA]</scope>
    <source>
        <strain evidence="8 9">L 420-91</strain>
    </source>
</reference>
<keyword evidence="3 6" id="KW-0812">Transmembrane</keyword>
<feature type="transmembrane region" description="Helical" evidence="6">
    <location>
        <begin position="21"/>
        <end position="44"/>
    </location>
</feature>
<dbReference type="RefSeq" id="WP_091260777.1">
    <property type="nucleotide sequence ID" value="NZ_FNDE01000024.1"/>
</dbReference>
<evidence type="ECO:0000256" key="2">
    <source>
        <dbReference type="ARBA" id="ARBA00022475"/>
    </source>
</evidence>
<feature type="transmembrane region" description="Helical" evidence="6">
    <location>
        <begin position="254"/>
        <end position="280"/>
    </location>
</feature>
<feature type="transmembrane region" description="Helical" evidence="6">
    <location>
        <begin position="322"/>
        <end position="342"/>
    </location>
</feature>
<dbReference type="InterPro" id="IPR051449">
    <property type="entry name" value="ABC-2_transporter_component"/>
</dbReference>
<keyword evidence="4 6" id="KW-1133">Transmembrane helix</keyword>
<accession>A0A1G8CAD4</accession>
<keyword evidence="2" id="KW-1003">Cell membrane</keyword>
<evidence type="ECO:0000259" key="7">
    <source>
        <dbReference type="Pfam" id="PF12698"/>
    </source>
</evidence>
<feature type="transmembrane region" description="Helical" evidence="6">
    <location>
        <begin position="381"/>
        <end position="400"/>
    </location>
</feature>
<feature type="transmembrane region" description="Helical" evidence="6">
    <location>
        <begin position="292"/>
        <end position="315"/>
    </location>
</feature>
<dbReference type="Pfam" id="PF12698">
    <property type="entry name" value="ABC2_membrane_3"/>
    <property type="match status" value="1"/>
</dbReference>
<dbReference type="OrthoDB" id="2956491at2"/>
<evidence type="ECO:0000313" key="8">
    <source>
        <dbReference type="EMBL" id="SDH42279.1"/>
    </source>
</evidence>
<evidence type="ECO:0000256" key="3">
    <source>
        <dbReference type="ARBA" id="ARBA00022692"/>
    </source>
</evidence>